<dbReference type="PANTHER" id="PTHR36838">
    <property type="entry name" value="AUXIN EFFLUX CARRIER FAMILY PROTEIN"/>
    <property type="match status" value="1"/>
</dbReference>
<feature type="transmembrane region" description="Helical" evidence="8">
    <location>
        <begin position="35"/>
        <end position="57"/>
    </location>
</feature>
<evidence type="ECO:0008006" key="11">
    <source>
        <dbReference type="Google" id="ProtNLM"/>
    </source>
</evidence>
<keyword evidence="3" id="KW-0813">Transport</keyword>
<evidence type="ECO:0000256" key="3">
    <source>
        <dbReference type="ARBA" id="ARBA00022448"/>
    </source>
</evidence>
<keyword evidence="10" id="KW-1185">Reference proteome</keyword>
<comment type="similarity">
    <text evidence="2">Belongs to the auxin efflux carrier (TC 2.A.69) family.</text>
</comment>
<evidence type="ECO:0000256" key="7">
    <source>
        <dbReference type="ARBA" id="ARBA00023136"/>
    </source>
</evidence>
<proteinExistence type="inferred from homology"/>
<name>A0ABY1JE55_9BACT</name>
<dbReference type="EMBL" id="FSQZ01000001">
    <property type="protein sequence ID" value="SIN70766.1"/>
    <property type="molecule type" value="Genomic_DNA"/>
</dbReference>
<evidence type="ECO:0000313" key="9">
    <source>
        <dbReference type="EMBL" id="SIN70766.1"/>
    </source>
</evidence>
<sequence>MQYVTVVLPLIVIMGVGWTLRRLRVIKGDNSNLEGMLYWVVLPALIFRSIFYSGGFAKEDVNLIYAVYLSFLIMPFISFVASPWKKNPARLGVSLLTCMRSNNIYMGIPVVSLTMGDVGVTAVSKYLGLSLVGYHILSVAFGQIGFYRKLNLDTLFGTLKELSKNPLIISSILALFCAEVLQIKLPLWVDESLKMLSEAATGLALIALGAGIQLGEMVTSIKYTWVDVLMKVAVYPLLVMSLFFVWPVAHNVRNAVILVSAMPVAVNTFIVAKGMGMDHKYAAELIATSTFISILVVPIWVYILF</sequence>
<evidence type="ECO:0000256" key="5">
    <source>
        <dbReference type="ARBA" id="ARBA00022692"/>
    </source>
</evidence>
<dbReference type="Gene3D" id="1.20.1530.20">
    <property type="match status" value="1"/>
</dbReference>
<gene>
    <name evidence="9" type="ORF">SAMN05444368_1363</name>
</gene>
<dbReference type="InterPro" id="IPR004776">
    <property type="entry name" value="Mem_transp_PIN-like"/>
</dbReference>
<feature type="transmembrane region" description="Helical" evidence="8">
    <location>
        <begin position="63"/>
        <end position="82"/>
    </location>
</feature>
<feature type="transmembrane region" description="Helical" evidence="8">
    <location>
        <begin position="255"/>
        <end position="272"/>
    </location>
</feature>
<keyword evidence="6 8" id="KW-1133">Transmembrane helix</keyword>
<feature type="transmembrane region" description="Helical" evidence="8">
    <location>
        <begin position="284"/>
        <end position="303"/>
    </location>
</feature>
<evidence type="ECO:0000256" key="1">
    <source>
        <dbReference type="ARBA" id="ARBA00004651"/>
    </source>
</evidence>
<comment type="subcellular location">
    <subcellularLocation>
        <location evidence="1">Cell membrane</location>
        <topology evidence="1">Multi-pass membrane protein</topology>
    </subcellularLocation>
</comment>
<dbReference type="Pfam" id="PF03547">
    <property type="entry name" value="Mem_trans"/>
    <property type="match status" value="2"/>
</dbReference>
<feature type="transmembrane region" description="Helical" evidence="8">
    <location>
        <begin position="6"/>
        <end position="23"/>
    </location>
</feature>
<evidence type="ECO:0000256" key="2">
    <source>
        <dbReference type="ARBA" id="ARBA00010145"/>
    </source>
</evidence>
<feature type="transmembrane region" description="Helical" evidence="8">
    <location>
        <begin position="167"/>
        <end position="189"/>
    </location>
</feature>
<evidence type="ECO:0000313" key="10">
    <source>
        <dbReference type="Proteomes" id="UP000185093"/>
    </source>
</evidence>
<keyword evidence="5 8" id="KW-0812">Transmembrane</keyword>
<evidence type="ECO:0000256" key="6">
    <source>
        <dbReference type="ARBA" id="ARBA00022989"/>
    </source>
</evidence>
<feature type="transmembrane region" description="Helical" evidence="8">
    <location>
        <begin position="195"/>
        <end position="216"/>
    </location>
</feature>
<organism evidence="9 10">
    <name type="scientific">Acetomicrobium flavidum</name>
    <dbReference type="NCBI Taxonomy" id="49896"/>
    <lineage>
        <taxon>Bacteria</taxon>
        <taxon>Thermotogati</taxon>
        <taxon>Synergistota</taxon>
        <taxon>Synergistia</taxon>
        <taxon>Synergistales</taxon>
        <taxon>Acetomicrobiaceae</taxon>
        <taxon>Acetomicrobium</taxon>
    </lineage>
</organism>
<keyword evidence="4" id="KW-1003">Cell membrane</keyword>
<dbReference type="RefSeq" id="WP_074199713.1">
    <property type="nucleotide sequence ID" value="NZ_DAORXD010000009.1"/>
</dbReference>
<dbReference type="InterPro" id="IPR038770">
    <property type="entry name" value="Na+/solute_symporter_sf"/>
</dbReference>
<accession>A0ABY1JE55</accession>
<keyword evidence="7 8" id="KW-0472">Membrane</keyword>
<feature type="transmembrane region" description="Helical" evidence="8">
    <location>
        <begin position="228"/>
        <end position="249"/>
    </location>
</feature>
<comment type="caution">
    <text evidence="9">The sequence shown here is derived from an EMBL/GenBank/DDBJ whole genome shotgun (WGS) entry which is preliminary data.</text>
</comment>
<evidence type="ECO:0000256" key="4">
    <source>
        <dbReference type="ARBA" id="ARBA00022475"/>
    </source>
</evidence>
<feature type="transmembrane region" description="Helical" evidence="8">
    <location>
        <begin position="126"/>
        <end position="146"/>
    </location>
</feature>
<feature type="transmembrane region" description="Helical" evidence="8">
    <location>
        <begin position="103"/>
        <end position="120"/>
    </location>
</feature>
<dbReference type="PANTHER" id="PTHR36838:SF3">
    <property type="entry name" value="TRANSPORTER AUXIN EFFLUX CARRIER EC FAMILY"/>
    <property type="match status" value="1"/>
</dbReference>
<evidence type="ECO:0000256" key="8">
    <source>
        <dbReference type="SAM" id="Phobius"/>
    </source>
</evidence>
<dbReference type="Proteomes" id="UP000185093">
    <property type="component" value="Unassembled WGS sequence"/>
</dbReference>
<protein>
    <recommendedName>
        <fullName evidence="11">Permease</fullName>
    </recommendedName>
</protein>
<reference evidence="9 10" key="1">
    <citation type="submission" date="2016-11" db="EMBL/GenBank/DDBJ databases">
        <authorList>
            <person name="Varghese N."/>
            <person name="Submissions S."/>
        </authorList>
    </citation>
    <scope>NUCLEOTIDE SEQUENCE [LARGE SCALE GENOMIC DNA]</scope>
    <source>
        <strain evidence="9 10">DSM 20664</strain>
    </source>
</reference>